<accession>A0A078MT76</accession>
<dbReference type="EMBL" id="LN483072">
    <property type="protein sequence ID" value="CEA09479.1"/>
    <property type="molecule type" value="Genomic_DNA"/>
</dbReference>
<organism evidence="2">
    <name type="scientific">Arthrobacter saudimassiliensis</name>
    <dbReference type="NCBI Taxonomy" id="1461584"/>
    <lineage>
        <taxon>Bacteria</taxon>
        <taxon>Bacillati</taxon>
        <taxon>Actinomycetota</taxon>
        <taxon>Actinomycetes</taxon>
        <taxon>Micrococcales</taxon>
        <taxon>Micrococcaceae</taxon>
        <taxon>Arthrobacter</taxon>
    </lineage>
</organism>
<name>A0A078MT76_9MICC</name>
<keyword evidence="1" id="KW-0812">Transmembrane</keyword>
<feature type="transmembrane region" description="Helical" evidence="1">
    <location>
        <begin position="12"/>
        <end position="35"/>
    </location>
</feature>
<dbReference type="AlphaFoldDB" id="A0A078MT76"/>
<keyword evidence="1" id="KW-1133">Transmembrane helix</keyword>
<dbReference type="PATRIC" id="fig|1461584.3.peg.2824"/>
<protein>
    <recommendedName>
        <fullName evidence="3">Alkaline shock response membrane anchor protein AmaP</fullName>
    </recommendedName>
</protein>
<gene>
    <name evidence="2" type="ORF">BN1051_02849</name>
</gene>
<evidence type="ECO:0000313" key="2">
    <source>
        <dbReference type="EMBL" id="CEA09479.1"/>
    </source>
</evidence>
<sequence>MREHPGAANRTWLILLGLLALAGGIWILLLASGVADGASDGRAGRPQDRAAPGLGTFTEGSDWLPWAVLAAGVLLGLLALWWLLAQIPRRRLGREFRLQENPARGITVIDPAVLAGAFEEQAGQVPGVVGCDALLRGTAEEPDLALRLTVNSRADIQQVLREVQDRLVPDLAAALETPLHSLGILVEVSGQPAKAGTTVPASGTVVY</sequence>
<keyword evidence="1" id="KW-0472">Membrane</keyword>
<evidence type="ECO:0000256" key="1">
    <source>
        <dbReference type="SAM" id="Phobius"/>
    </source>
</evidence>
<proteinExistence type="predicted"/>
<evidence type="ECO:0008006" key="3">
    <source>
        <dbReference type="Google" id="ProtNLM"/>
    </source>
</evidence>
<feature type="transmembrane region" description="Helical" evidence="1">
    <location>
        <begin position="63"/>
        <end position="84"/>
    </location>
</feature>
<reference evidence="2" key="1">
    <citation type="submission" date="2014-07" db="EMBL/GenBank/DDBJ databases">
        <authorList>
            <person name="Urmite Genomes Urmite Genomes"/>
        </authorList>
    </citation>
    <scope>NUCLEOTIDE SEQUENCE</scope>
    <source>
        <strain evidence="2">11W110_air</strain>
    </source>
</reference>